<proteinExistence type="predicted"/>
<organism evidence="1 2">
    <name type="scientific">Helicobacter bilis ATCC 43879</name>
    <dbReference type="NCBI Taxonomy" id="613026"/>
    <lineage>
        <taxon>Bacteria</taxon>
        <taxon>Pseudomonadati</taxon>
        <taxon>Campylobacterota</taxon>
        <taxon>Epsilonproteobacteria</taxon>
        <taxon>Campylobacterales</taxon>
        <taxon>Helicobacteraceae</taxon>
        <taxon>Helicobacter</taxon>
    </lineage>
</organism>
<dbReference type="HOGENOM" id="CLU_2682722_0_0_7"/>
<evidence type="ECO:0000313" key="2">
    <source>
        <dbReference type="Proteomes" id="UP000005085"/>
    </source>
</evidence>
<comment type="caution">
    <text evidence="1">The sequence shown here is derived from an EMBL/GenBank/DDBJ whole genome shotgun (WGS) entry which is preliminary data.</text>
</comment>
<accession>C3XFN6</accession>
<dbReference type="RefSeq" id="WP_005218070.1">
    <property type="nucleotide sequence ID" value="NZ_KI392040.1"/>
</dbReference>
<gene>
    <name evidence="1" type="ORF">HRAG_00882</name>
</gene>
<evidence type="ECO:0000313" key="1">
    <source>
        <dbReference type="EMBL" id="EEO23825.1"/>
    </source>
</evidence>
<protein>
    <submittedName>
        <fullName evidence="1">Uncharacterized protein</fullName>
    </submittedName>
</protein>
<dbReference type="Proteomes" id="UP000005085">
    <property type="component" value="Unassembled WGS sequence"/>
</dbReference>
<reference evidence="1 2" key="1">
    <citation type="journal article" date="2014" name="Genome Announc.">
        <title>Draft genome sequences of six enterohepatic helicobacter species isolated from humans and one from rhesus macaques.</title>
        <authorList>
            <person name="Shen Z."/>
            <person name="Sheh A."/>
            <person name="Young S.K."/>
            <person name="Abouelliel A."/>
            <person name="Ward D.V."/>
            <person name="Earl A.M."/>
            <person name="Fox J.G."/>
        </authorList>
    </citation>
    <scope>NUCLEOTIDE SEQUENCE [LARGE SCALE GENOMIC DNA]</scope>
    <source>
        <strain evidence="1 2">ATCC 43879</strain>
    </source>
</reference>
<name>C3XFN6_9HELI</name>
<keyword evidence="2" id="KW-1185">Reference proteome</keyword>
<dbReference type="EMBL" id="ACDN02000061">
    <property type="protein sequence ID" value="EEO23825.1"/>
    <property type="molecule type" value="Genomic_DNA"/>
</dbReference>
<sequence length="74" mass="8720">MKENNTKQQNTNENEKIEFEVFLTQYTDTLNAINQNMQILASSVMLLQKRMQTMKDSMDNLDTQINEMIDSNKE</sequence>
<dbReference type="AlphaFoldDB" id="C3XFN6"/>